<dbReference type="OrthoDB" id="9804774at2"/>
<dbReference type="RefSeq" id="WP_089680265.1">
    <property type="nucleotide sequence ID" value="NZ_FNIV01000010.1"/>
</dbReference>
<gene>
    <name evidence="4" type="ORF">SAMN04487957_11066</name>
</gene>
<dbReference type="InterPro" id="IPR002347">
    <property type="entry name" value="SDR_fam"/>
</dbReference>
<dbReference type="InterPro" id="IPR057326">
    <property type="entry name" value="KR_dom"/>
</dbReference>
<dbReference type="InterPro" id="IPR020904">
    <property type="entry name" value="Sc_DH/Rdtase_CS"/>
</dbReference>
<evidence type="ECO:0000313" key="5">
    <source>
        <dbReference type="Proteomes" id="UP000199075"/>
    </source>
</evidence>
<dbReference type="GO" id="GO:0030497">
    <property type="term" value="P:fatty acid elongation"/>
    <property type="evidence" value="ECO:0007669"/>
    <property type="project" value="TreeGrafter"/>
</dbReference>
<proteinExistence type="inferred from homology"/>
<sequence>MQLQDSVIAITGGARGLGLAMATLLGSRGARLALLDTDAANLDEAVSVLHRAGIEARGFVTNVADEASVKQAFADIAESLGPVSGLVNNAGILRDALLVKARDGKVERTMSLEQWQAVVDVNLTGVFLCGREAAAQMIEAGKPGVIVNISSISRAGNMGQSNYAACKAGVVALTTTWARELARHDIRVGAVAPGFIETEMTASMRQDMLDKLTAGVPLKRLGQPENIAQSAAFIFENDYFTGRVIECDGGLRL</sequence>
<feature type="domain" description="Ketoreductase" evidence="3">
    <location>
        <begin position="6"/>
        <end position="199"/>
    </location>
</feature>
<dbReference type="SUPFAM" id="SSF51735">
    <property type="entry name" value="NAD(P)-binding Rossmann-fold domains"/>
    <property type="match status" value="1"/>
</dbReference>
<keyword evidence="2" id="KW-0560">Oxidoreductase</keyword>
<comment type="similarity">
    <text evidence="1">Belongs to the short-chain dehydrogenases/reductases (SDR) family.</text>
</comment>
<reference evidence="5" key="1">
    <citation type="submission" date="2016-10" db="EMBL/GenBank/DDBJ databases">
        <authorList>
            <person name="Varghese N."/>
            <person name="Submissions S."/>
        </authorList>
    </citation>
    <scope>NUCLEOTIDE SEQUENCE [LARGE SCALE GENOMIC DNA]</scope>
    <source>
        <strain evidence="5">CGMCC 1.6444</strain>
    </source>
</reference>
<keyword evidence="5" id="KW-1185">Reference proteome</keyword>
<organism evidence="4 5">
    <name type="scientific">Halomonas shengliensis</name>
    <dbReference type="NCBI Taxonomy" id="419597"/>
    <lineage>
        <taxon>Bacteria</taxon>
        <taxon>Pseudomonadati</taxon>
        <taxon>Pseudomonadota</taxon>
        <taxon>Gammaproteobacteria</taxon>
        <taxon>Oceanospirillales</taxon>
        <taxon>Halomonadaceae</taxon>
        <taxon>Halomonas</taxon>
    </lineage>
</organism>
<evidence type="ECO:0000256" key="2">
    <source>
        <dbReference type="ARBA" id="ARBA00023002"/>
    </source>
</evidence>
<evidence type="ECO:0000256" key="1">
    <source>
        <dbReference type="ARBA" id="ARBA00006484"/>
    </source>
</evidence>
<dbReference type="PROSITE" id="PS00061">
    <property type="entry name" value="ADH_SHORT"/>
    <property type="match status" value="1"/>
</dbReference>
<name>A0A1H0LQR1_9GAMM</name>
<dbReference type="NCBIfam" id="NF006072">
    <property type="entry name" value="PRK08217.1"/>
    <property type="match status" value="1"/>
</dbReference>
<dbReference type="FunFam" id="3.40.50.720:FF:000173">
    <property type="entry name" value="3-oxoacyl-[acyl-carrier protein] reductase"/>
    <property type="match status" value="1"/>
</dbReference>
<dbReference type="InterPro" id="IPR036291">
    <property type="entry name" value="NAD(P)-bd_dom_sf"/>
</dbReference>
<evidence type="ECO:0000259" key="3">
    <source>
        <dbReference type="SMART" id="SM00822"/>
    </source>
</evidence>
<accession>A0A1H0LQR1</accession>
<dbReference type="PRINTS" id="PR00080">
    <property type="entry name" value="SDRFAMILY"/>
</dbReference>
<dbReference type="Pfam" id="PF13561">
    <property type="entry name" value="adh_short_C2"/>
    <property type="match status" value="1"/>
</dbReference>
<dbReference type="GO" id="GO:0016616">
    <property type="term" value="F:oxidoreductase activity, acting on the CH-OH group of donors, NAD or NADP as acceptor"/>
    <property type="evidence" value="ECO:0007669"/>
    <property type="project" value="UniProtKB-ARBA"/>
</dbReference>
<evidence type="ECO:0000313" key="4">
    <source>
        <dbReference type="EMBL" id="SDO70572.1"/>
    </source>
</evidence>
<dbReference type="PANTHER" id="PTHR42760:SF135">
    <property type="entry name" value="BLL7886 PROTEIN"/>
    <property type="match status" value="1"/>
</dbReference>
<dbReference type="Proteomes" id="UP000199075">
    <property type="component" value="Unassembled WGS sequence"/>
</dbReference>
<dbReference type="STRING" id="419597.SAMN04487957_11066"/>
<dbReference type="EMBL" id="FNIV01000010">
    <property type="protein sequence ID" value="SDO70572.1"/>
    <property type="molecule type" value="Genomic_DNA"/>
</dbReference>
<dbReference type="PRINTS" id="PR00081">
    <property type="entry name" value="GDHRDH"/>
</dbReference>
<protein>
    <submittedName>
        <fullName evidence="4">3-oxoacyl-[acyl-carrier protein] reductase</fullName>
    </submittedName>
</protein>
<dbReference type="AlphaFoldDB" id="A0A1H0LQR1"/>
<dbReference type="SMART" id="SM00822">
    <property type="entry name" value="PKS_KR"/>
    <property type="match status" value="1"/>
</dbReference>
<dbReference type="PANTHER" id="PTHR42760">
    <property type="entry name" value="SHORT-CHAIN DEHYDROGENASES/REDUCTASES FAMILY MEMBER"/>
    <property type="match status" value="1"/>
</dbReference>
<dbReference type="Gene3D" id="3.40.50.720">
    <property type="entry name" value="NAD(P)-binding Rossmann-like Domain"/>
    <property type="match status" value="1"/>
</dbReference>